<comment type="caution">
    <text evidence="2">The sequence shown here is derived from an EMBL/GenBank/DDBJ whole genome shotgun (WGS) entry which is preliminary data.</text>
</comment>
<dbReference type="EMBL" id="VDCI01000006">
    <property type="protein sequence ID" value="TNJ36318.1"/>
    <property type="molecule type" value="Genomic_DNA"/>
</dbReference>
<accession>A0A5C4RZH4</accession>
<dbReference type="AlphaFoldDB" id="A0A5C4RZH4"/>
<sequence>MNYHILSLLVLFSLSLASCSSDTQSPRSTVSGDVTALPRDAFSVVELSGPTAAGSGAVTVPEDAVFSYAELQGVQVLAPDSILSIRWVRIGQRLPDGRREVQSGLDAGETVLASPQLSLKDGTIITVKQ</sequence>
<name>A0A5C4RZH4_PROVB</name>
<evidence type="ECO:0000313" key="2">
    <source>
        <dbReference type="EMBL" id="TNJ36318.1"/>
    </source>
</evidence>
<dbReference type="Gene3D" id="2.40.420.20">
    <property type="match status" value="1"/>
</dbReference>
<reference evidence="2 3" key="1">
    <citation type="submission" date="2019-05" db="EMBL/GenBank/DDBJ databases">
        <title>Draft Whole-Genome sequence of the green sulfur bacterium Prosthecochloris vibrioformis DSM 260.</title>
        <authorList>
            <person name="Meyer T.E."/>
            <person name="Kyndt J.A."/>
        </authorList>
    </citation>
    <scope>NUCLEOTIDE SEQUENCE [LARGE SCALE GENOMIC DNA]</scope>
    <source>
        <strain evidence="2 3">DSM 260</strain>
    </source>
</reference>
<evidence type="ECO:0008006" key="4">
    <source>
        <dbReference type="Google" id="ProtNLM"/>
    </source>
</evidence>
<evidence type="ECO:0000256" key="1">
    <source>
        <dbReference type="SAM" id="SignalP"/>
    </source>
</evidence>
<organism evidence="2 3">
    <name type="scientific">Prosthecochloris vibrioformis</name>
    <name type="common">Chlorobium vibrioforme</name>
    <dbReference type="NCBI Taxonomy" id="1098"/>
    <lineage>
        <taxon>Bacteria</taxon>
        <taxon>Pseudomonadati</taxon>
        <taxon>Chlorobiota</taxon>
        <taxon>Chlorobiia</taxon>
        <taxon>Chlorobiales</taxon>
        <taxon>Chlorobiaceae</taxon>
        <taxon>Prosthecochloris</taxon>
    </lineage>
</organism>
<feature type="chain" id="PRO_5022988931" description="Efflux RND transporter periplasmic adaptor subunit" evidence="1">
    <location>
        <begin position="24"/>
        <end position="129"/>
    </location>
</feature>
<keyword evidence="3" id="KW-1185">Reference proteome</keyword>
<feature type="signal peptide" evidence="1">
    <location>
        <begin position="1"/>
        <end position="23"/>
    </location>
</feature>
<proteinExistence type="predicted"/>
<protein>
    <recommendedName>
        <fullName evidence="4">Efflux RND transporter periplasmic adaptor subunit</fullName>
    </recommendedName>
</protein>
<keyword evidence="1" id="KW-0732">Signal</keyword>
<dbReference type="Proteomes" id="UP000309544">
    <property type="component" value="Unassembled WGS sequence"/>
</dbReference>
<dbReference type="RefSeq" id="WP_139626683.1">
    <property type="nucleotide sequence ID" value="NZ_VDCI01000006.1"/>
</dbReference>
<evidence type="ECO:0000313" key="3">
    <source>
        <dbReference type="Proteomes" id="UP000309544"/>
    </source>
</evidence>
<gene>
    <name evidence="2" type="ORF">FGF68_07515</name>
</gene>